<feature type="compositionally biased region" description="Low complexity" evidence="1">
    <location>
        <begin position="8"/>
        <end position="30"/>
    </location>
</feature>
<comment type="caution">
    <text evidence="2">The sequence shown here is derived from an EMBL/GenBank/DDBJ whole genome shotgun (WGS) entry which is preliminary data.</text>
</comment>
<organism evidence="2">
    <name type="scientific">Brassica cretica</name>
    <name type="common">Mustard</name>
    <dbReference type="NCBI Taxonomy" id="69181"/>
    <lineage>
        <taxon>Eukaryota</taxon>
        <taxon>Viridiplantae</taxon>
        <taxon>Streptophyta</taxon>
        <taxon>Embryophyta</taxon>
        <taxon>Tracheophyta</taxon>
        <taxon>Spermatophyta</taxon>
        <taxon>Magnoliopsida</taxon>
        <taxon>eudicotyledons</taxon>
        <taxon>Gunneridae</taxon>
        <taxon>Pentapetalae</taxon>
        <taxon>rosids</taxon>
        <taxon>malvids</taxon>
        <taxon>Brassicales</taxon>
        <taxon>Brassicaceae</taxon>
        <taxon>Brassiceae</taxon>
        <taxon>Brassica</taxon>
    </lineage>
</organism>
<protein>
    <submittedName>
        <fullName evidence="2">Uncharacterized protein</fullName>
    </submittedName>
</protein>
<evidence type="ECO:0000256" key="1">
    <source>
        <dbReference type="SAM" id="MobiDB-lite"/>
    </source>
</evidence>
<name>A0A8S9KBV8_BRACR</name>
<reference evidence="2" key="1">
    <citation type="submission" date="2019-12" db="EMBL/GenBank/DDBJ databases">
        <title>Genome sequencing and annotation of Brassica cretica.</title>
        <authorList>
            <person name="Studholme D.J."/>
            <person name="Sarris P.F."/>
        </authorList>
    </citation>
    <scope>NUCLEOTIDE SEQUENCE</scope>
    <source>
        <strain evidence="2">PFS-102/07</strain>
        <tissue evidence="2">Leaf</tissue>
    </source>
</reference>
<sequence length="210" mass="21958">MKKKKPKNSQSKSPQKTAQSSSSLVNQTSSEAQSGSVVMDRSHDDSTLVSEAQIDSIVDAVAQLAQSKVDLVQAAADPATSKTVIVESSTDPSSDKVLALTAQTELSSADPVRSSSVESLVVFDNIIEKTSSEAFPPTVTADAGNVSLSSQPAVEKYVSAALDIDVPSQKTVIADIVADPSLQSTVNLELESQTQEETVHNGMASPVEIL</sequence>
<evidence type="ECO:0000313" key="2">
    <source>
        <dbReference type="EMBL" id="KAF2591689.1"/>
    </source>
</evidence>
<gene>
    <name evidence="2" type="ORF">F2Q70_00040875</name>
</gene>
<proteinExistence type="predicted"/>
<dbReference type="AlphaFoldDB" id="A0A8S9KBV8"/>
<accession>A0A8S9KBV8</accession>
<feature type="region of interest" description="Disordered" evidence="1">
    <location>
        <begin position="1"/>
        <end position="46"/>
    </location>
</feature>
<dbReference type="EMBL" id="QGKY02000190">
    <property type="protein sequence ID" value="KAF2591689.1"/>
    <property type="molecule type" value="Genomic_DNA"/>
</dbReference>